<keyword evidence="2" id="KW-1185">Reference proteome</keyword>
<gene>
    <name evidence="1" type="ORF">GWI33_005479</name>
</gene>
<evidence type="ECO:0000313" key="1">
    <source>
        <dbReference type="EMBL" id="KAF7280820.1"/>
    </source>
</evidence>
<comment type="caution">
    <text evidence="1">The sequence shown here is derived from an EMBL/GenBank/DDBJ whole genome shotgun (WGS) entry which is preliminary data.</text>
</comment>
<dbReference type="EMBL" id="JAACXV010000273">
    <property type="protein sequence ID" value="KAF7280820.1"/>
    <property type="molecule type" value="Genomic_DNA"/>
</dbReference>
<reference evidence="1" key="1">
    <citation type="submission" date="2020-08" db="EMBL/GenBank/DDBJ databases">
        <title>Genome sequencing and assembly of the red palm weevil Rhynchophorus ferrugineus.</title>
        <authorList>
            <person name="Dias G.B."/>
            <person name="Bergman C.M."/>
            <person name="Manee M."/>
        </authorList>
    </citation>
    <scope>NUCLEOTIDE SEQUENCE</scope>
    <source>
        <strain evidence="1">AA-2017</strain>
        <tissue evidence="1">Whole larva</tissue>
    </source>
</reference>
<sequence>MNIPTLAIFGIVGWMIVTFNDAKTYTFIKGLKWVTVCADRYGNMIICPKGSNYCGVNTCISTTDNEKTLSSFLQCLNGSQVLKFHNFTSSYPCNCNQKVSNKPEQYNKTVQQIQVMTVTMDEI</sequence>
<proteinExistence type="predicted"/>
<dbReference type="Proteomes" id="UP000625711">
    <property type="component" value="Unassembled WGS sequence"/>
</dbReference>
<organism evidence="1 2">
    <name type="scientific">Rhynchophorus ferrugineus</name>
    <name type="common">Red palm weevil</name>
    <name type="synonym">Curculio ferrugineus</name>
    <dbReference type="NCBI Taxonomy" id="354439"/>
    <lineage>
        <taxon>Eukaryota</taxon>
        <taxon>Metazoa</taxon>
        <taxon>Ecdysozoa</taxon>
        <taxon>Arthropoda</taxon>
        <taxon>Hexapoda</taxon>
        <taxon>Insecta</taxon>
        <taxon>Pterygota</taxon>
        <taxon>Neoptera</taxon>
        <taxon>Endopterygota</taxon>
        <taxon>Coleoptera</taxon>
        <taxon>Polyphaga</taxon>
        <taxon>Cucujiformia</taxon>
        <taxon>Curculionidae</taxon>
        <taxon>Dryophthorinae</taxon>
        <taxon>Rhynchophorus</taxon>
    </lineage>
</organism>
<evidence type="ECO:0000313" key="2">
    <source>
        <dbReference type="Proteomes" id="UP000625711"/>
    </source>
</evidence>
<name>A0A834IHE5_RHYFE</name>
<dbReference type="AlphaFoldDB" id="A0A834IHE5"/>
<protein>
    <submittedName>
        <fullName evidence="1">Uncharacterized protein</fullName>
    </submittedName>
</protein>
<accession>A0A834IHE5</accession>